<dbReference type="PANTHER" id="PTHR12161">
    <property type="entry name" value="IST1 FAMILY MEMBER"/>
    <property type="match status" value="1"/>
</dbReference>
<accession>A0A7J6W8V0</accession>
<dbReference type="Pfam" id="PF03398">
    <property type="entry name" value="Ist1"/>
    <property type="match status" value="1"/>
</dbReference>
<dbReference type="PANTHER" id="PTHR12161:SF13">
    <property type="entry name" value="REGULATOR OF VPS4 ACTIVITY IN THE MVB PATHWAY PROTEIN"/>
    <property type="match status" value="1"/>
</dbReference>
<comment type="similarity">
    <text evidence="1">Belongs to the IST1 family.</text>
</comment>
<protein>
    <submittedName>
        <fullName evidence="2">Regulator of vps4 activity in the mvb pathway protein</fullName>
    </submittedName>
</protein>
<dbReference type="InterPro" id="IPR042277">
    <property type="entry name" value="IST1-like"/>
</dbReference>
<sequence length="55" mass="6418">MLHRSFKAGKCKTSLKLAVARIKLLKNKREVQLRQMKRDLAHLLETGQEKTAMIR</sequence>
<feature type="non-terminal residue" evidence="2">
    <location>
        <position position="1"/>
    </location>
</feature>
<evidence type="ECO:0000256" key="1">
    <source>
        <dbReference type="ARBA" id="ARBA00005536"/>
    </source>
</evidence>
<organism evidence="2 3">
    <name type="scientific">Thalictrum thalictroides</name>
    <name type="common">Rue-anemone</name>
    <name type="synonym">Anemone thalictroides</name>
    <dbReference type="NCBI Taxonomy" id="46969"/>
    <lineage>
        <taxon>Eukaryota</taxon>
        <taxon>Viridiplantae</taxon>
        <taxon>Streptophyta</taxon>
        <taxon>Embryophyta</taxon>
        <taxon>Tracheophyta</taxon>
        <taxon>Spermatophyta</taxon>
        <taxon>Magnoliopsida</taxon>
        <taxon>Ranunculales</taxon>
        <taxon>Ranunculaceae</taxon>
        <taxon>Thalictroideae</taxon>
        <taxon>Thalictrum</taxon>
    </lineage>
</organism>
<evidence type="ECO:0000313" key="3">
    <source>
        <dbReference type="Proteomes" id="UP000554482"/>
    </source>
</evidence>
<comment type="caution">
    <text evidence="2">The sequence shown here is derived from an EMBL/GenBank/DDBJ whole genome shotgun (WGS) entry which is preliminary data.</text>
</comment>
<dbReference type="AlphaFoldDB" id="A0A7J6W8V0"/>
<proteinExistence type="inferred from homology"/>
<dbReference type="OrthoDB" id="785813at2759"/>
<dbReference type="InterPro" id="IPR005061">
    <property type="entry name" value="Ist1"/>
</dbReference>
<dbReference type="GO" id="GO:0015031">
    <property type="term" value="P:protein transport"/>
    <property type="evidence" value="ECO:0007669"/>
    <property type="project" value="InterPro"/>
</dbReference>
<keyword evidence="3" id="KW-1185">Reference proteome</keyword>
<dbReference type="Proteomes" id="UP000554482">
    <property type="component" value="Unassembled WGS sequence"/>
</dbReference>
<dbReference type="Gene3D" id="1.20.1260.60">
    <property type="entry name" value="Vacuolar protein sorting-associated protein Ist1"/>
    <property type="match status" value="1"/>
</dbReference>
<evidence type="ECO:0000313" key="2">
    <source>
        <dbReference type="EMBL" id="KAF5193824.1"/>
    </source>
</evidence>
<name>A0A7J6W8V0_THATH</name>
<reference evidence="2 3" key="1">
    <citation type="submission" date="2020-06" db="EMBL/GenBank/DDBJ databases">
        <title>Transcriptomic and genomic resources for Thalictrum thalictroides and T. hernandezii: Facilitating candidate gene discovery in an emerging model plant lineage.</title>
        <authorList>
            <person name="Arias T."/>
            <person name="Riano-Pachon D.M."/>
            <person name="Di Stilio V.S."/>
        </authorList>
    </citation>
    <scope>NUCLEOTIDE SEQUENCE [LARGE SCALE GENOMIC DNA]</scope>
    <source>
        <strain evidence="3">cv. WT478/WT964</strain>
        <tissue evidence="2">Leaves</tissue>
    </source>
</reference>
<dbReference type="EMBL" id="JABWDY010019545">
    <property type="protein sequence ID" value="KAF5193824.1"/>
    <property type="molecule type" value="Genomic_DNA"/>
</dbReference>
<gene>
    <name evidence="2" type="ORF">FRX31_016589</name>
</gene>